<evidence type="ECO:0000313" key="8">
    <source>
        <dbReference type="Proteomes" id="UP000215914"/>
    </source>
</evidence>
<keyword evidence="4" id="KW-0677">Repeat</keyword>
<dbReference type="AlphaFoldDB" id="A0A9K3IM58"/>
<dbReference type="EC" id="2.7.11.1" evidence="7"/>
<reference evidence="7" key="2">
    <citation type="submission" date="2020-06" db="EMBL/GenBank/DDBJ databases">
        <title>Helianthus annuus Genome sequencing and assembly Release 2.</title>
        <authorList>
            <person name="Gouzy J."/>
            <person name="Langlade N."/>
            <person name="Munos S."/>
        </authorList>
    </citation>
    <scope>NUCLEOTIDE SEQUENCE</scope>
    <source>
        <tissue evidence="7">Leaves</tissue>
    </source>
</reference>
<dbReference type="EMBL" id="MNCJ02000322">
    <property type="protein sequence ID" value="KAF5799406.1"/>
    <property type="molecule type" value="Genomic_DNA"/>
</dbReference>
<keyword evidence="7" id="KW-0418">Kinase</keyword>
<keyword evidence="7" id="KW-0808">Transferase</keyword>
<dbReference type="InterPro" id="IPR032675">
    <property type="entry name" value="LRR_dom_sf"/>
</dbReference>
<keyword evidence="3" id="KW-0812">Transmembrane</keyword>
<sequence length="84" mass="9544">MIPSSLNSLKGLVELDISHNNLSGQIPNFLELFELEYLNLPHNDFEGEVPTLGVFANESAFSIFGTVDFVWTCRTWVTQMQHDK</sequence>
<evidence type="ECO:0000256" key="5">
    <source>
        <dbReference type="ARBA" id="ARBA00022989"/>
    </source>
</evidence>
<keyword evidence="8" id="KW-1185">Reference proteome</keyword>
<organism evidence="7 8">
    <name type="scientific">Helianthus annuus</name>
    <name type="common">Common sunflower</name>
    <dbReference type="NCBI Taxonomy" id="4232"/>
    <lineage>
        <taxon>Eukaryota</taxon>
        <taxon>Viridiplantae</taxon>
        <taxon>Streptophyta</taxon>
        <taxon>Embryophyta</taxon>
        <taxon>Tracheophyta</taxon>
        <taxon>Spermatophyta</taxon>
        <taxon>Magnoliopsida</taxon>
        <taxon>eudicotyledons</taxon>
        <taxon>Gunneridae</taxon>
        <taxon>Pentapetalae</taxon>
        <taxon>asterids</taxon>
        <taxon>campanulids</taxon>
        <taxon>Asterales</taxon>
        <taxon>Asteraceae</taxon>
        <taxon>Asteroideae</taxon>
        <taxon>Heliantheae alliance</taxon>
        <taxon>Heliantheae</taxon>
        <taxon>Helianthus</taxon>
    </lineage>
</organism>
<evidence type="ECO:0000256" key="4">
    <source>
        <dbReference type="ARBA" id="ARBA00022737"/>
    </source>
</evidence>
<dbReference type="InterPro" id="IPR001611">
    <property type="entry name" value="Leu-rich_rpt"/>
</dbReference>
<reference evidence="7" key="1">
    <citation type="journal article" date="2017" name="Nature">
        <title>The sunflower genome provides insights into oil metabolism, flowering and Asterid evolution.</title>
        <authorList>
            <person name="Badouin H."/>
            <person name="Gouzy J."/>
            <person name="Grassa C.J."/>
            <person name="Murat F."/>
            <person name="Staton S.E."/>
            <person name="Cottret L."/>
            <person name="Lelandais-Briere C."/>
            <person name="Owens G.L."/>
            <person name="Carrere S."/>
            <person name="Mayjonade B."/>
            <person name="Legrand L."/>
            <person name="Gill N."/>
            <person name="Kane N.C."/>
            <person name="Bowers J.E."/>
            <person name="Hubner S."/>
            <person name="Bellec A."/>
            <person name="Berard A."/>
            <person name="Berges H."/>
            <person name="Blanchet N."/>
            <person name="Boniface M.C."/>
            <person name="Brunel D."/>
            <person name="Catrice O."/>
            <person name="Chaidir N."/>
            <person name="Claudel C."/>
            <person name="Donnadieu C."/>
            <person name="Faraut T."/>
            <person name="Fievet G."/>
            <person name="Helmstetter N."/>
            <person name="King M."/>
            <person name="Knapp S.J."/>
            <person name="Lai Z."/>
            <person name="Le Paslier M.C."/>
            <person name="Lippi Y."/>
            <person name="Lorenzon L."/>
            <person name="Mandel J.R."/>
            <person name="Marage G."/>
            <person name="Marchand G."/>
            <person name="Marquand E."/>
            <person name="Bret-Mestries E."/>
            <person name="Morien E."/>
            <person name="Nambeesan S."/>
            <person name="Nguyen T."/>
            <person name="Pegot-Espagnet P."/>
            <person name="Pouilly N."/>
            <person name="Raftis F."/>
            <person name="Sallet E."/>
            <person name="Schiex T."/>
            <person name="Thomas J."/>
            <person name="Vandecasteele C."/>
            <person name="Vares D."/>
            <person name="Vear F."/>
            <person name="Vautrin S."/>
            <person name="Crespi M."/>
            <person name="Mangin B."/>
            <person name="Burke J.M."/>
            <person name="Salse J."/>
            <person name="Munos S."/>
            <person name="Vincourt P."/>
            <person name="Rieseberg L.H."/>
            <person name="Langlade N.B."/>
        </authorList>
    </citation>
    <scope>NUCLEOTIDE SEQUENCE</scope>
    <source>
        <tissue evidence="7">Leaves</tissue>
    </source>
</reference>
<dbReference type="InterPro" id="IPR051809">
    <property type="entry name" value="Plant_receptor-like_S/T_kinase"/>
</dbReference>
<dbReference type="Gramene" id="mRNA:HanXRQr2_Chr07g0304191">
    <property type="protein sequence ID" value="CDS:HanXRQr2_Chr07g0304191.1"/>
    <property type="gene ID" value="HanXRQr2_Chr07g0304191"/>
</dbReference>
<dbReference type="PROSITE" id="PS51450">
    <property type="entry name" value="LRR"/>
    <property type="match status" value="1"/>
</dbReference>
<protein>
    <submittedName>
        <fullName evidence="7">Non-specific serine/threonine protein kinase</fullName>
        <ecNumber evidence="7">2.7.11.1</ecNumber>
    </submittedName>
</protein>
<dbReference type="GO" id="GO:0004674">
    <property type="term" value="F:protein serine/threonine kinase activity"/>
    <property type="evidence" value="ECO:0007669"/>
    <property type="project" value="UniProtKB-KW"/>
</dbReference>
<evidence type="ECO:0000256" key="1">
    <source>
        <dbReference type="ARBA" id="ARBA00004370"/>
    </source>
</evidence>
<comment type="caution">
    <text evidence="7">The sequence shown here is derived from an EMBL/GenBank/DDBJ whole genome shotgun (WGS) entry which is preliminary data.</text>
</comment>
<dbReference type="PANTHER" id="PTHR27008">
    <property type="entry name" value="OS04G0122200 PROTEIN"/>
    <property type="match status" value="1"/>
</dbReference>
<comment type="subcellular location">
    <subcellularLocation>
        <location evidence="1">Membrane</location>
    </subcellularLocation>
</comment>
<keyword evidence="6" id="KW-0472">Membrane</keyword>
<keyword evidence="7" id="KW-0723">Serine/threonine-protein kinase</keyword>
<dbReference type="Proteomes" id="UP000215914">
    <property type="component" value="Unassembled WGS sequence"/>
</dbReference>
<dbReference type="PANTHER" id="PTHR27008:SF524">
    <property type="entry name" value="PROTEIN KINASE DOMAIN-CONTAINING PROTEIN"/>
    <property type="match status" value="1"/>
</dbReference>
<proteinExistence type="predicted"/>
<evidence type="ECO:0000256" key="2">
    <source>
        <dbReference type="ARBA" id="ARBA00022614"/>
    </source>
</evidence>
<dbReference type="SUPFAM" id="SSF52058">
    <property type="entry name" value="L domain-like"/>
    <property type="match status" value="1"/>
</dbReference>
<keyword evidence="5" id="KW-1133">Transmembrane helix</keyword>
<gene>
    <name evidence="7" type="ORF">HanXRQr2_Chr07g0304191</name>
</gene>
<keyword evidence="2" id="KW-0433">Leucine-rich repeat</keyword>
<evidence type="ECO:0000313" key="7">
    <source>
        <dbReference type="EMBL" id="KAF5799406.1"/>
    </source>
</evidence>
<evidence type="ECO:0000256" key="6">
    <source>
        <dbReference type="ARBA" id="ARBA00023136"/>
    </source>
</evidence>
<dbReference type="GO" id="GO:0016020">
    <property type="term" value="C:membrane"/>
    <property type="evidence" value="ECO:0007669"/>
    <property type="project" value="UniProtKB-SubCell"/>
</dbReference>
<dbReference type="Pfam" id="PF00560">
    <property type="entry name" value="LRR_1"/>
    <property type="match status" value="2"/>
</dbReference>
<accession>A0A9K3IM58</accession>
<evidence type="ECO:0000256" key="3">
    <source>
        <dbReference type="ARBA" id="ARBA00022692"/>
    </source>
</evidence>
<dbReference type="Gene3D" id="3.80.10.10">
    <property type="entry name" value="Ribonuclease Inhibitor"/>
    <property type="match status" value="1"/>
</dbReference>
<name>A0A9K3IM58_HELAN</name>